<accession>A0A397W526</accession>
<dbReference type="GO" id="GO:0005634">
    <property type="term" value="C:nucleus"/>
    <property type="evidence" value="ECO:0007669"/>
    <property type="project" value="UniProtKB-UniRule"/>
</dbReference>
<evidence type="ECO:0000313" key="3">
    <source>
        <dbReference type="EMBL" id="RIB26486.1"/>
    </source>
</evidence>
<dbReference type="Gene3D" id="1.10.30.10">
    <property type="entry name" value="High mobility group box domain"/>
    <property type="match status" value="1"/>
</dbReference>
<evidence type="ECO:0000313" key="4">
    <source>
        <dbReference type="Proteomes" id="UP000266673"/>
    </source>
</evidence>
<dbReference type="Proteomes" id="UP000266673">
    <property type="component" value="Unassembled WGS sequence"/>
</dbReference>
<dbReference type="EMBL" id="QKWP01000134">
    <property type="protein sequence ID" value="RIB26486.1"/>
    <property type="molecule type" value="Genomic_DNA"/>
</dbReference>
<dbReference type="GO" id="GO:0003677">
    <property type="term" value="F:DNA binding"/>
    <property type="evidence" value="ECO:0007669"/>
    <property type="project" value="UniProtKB-UniRule"/>
</dbReference>
<evidence type="ECO:0000256" key="1">
    <source>
        <dbReference type="PROSITE-ProRule" id="PRU00267"/>
    </source>
</evidence>
<feature type="DNA-binding region" description="HMG box" evidence="1">
    <location>
        <begin position="75"/>
        <end position="146"/>
    </location>
</feature>
<keyword evidence="1" id="KW-0539">Nucleus</keyword>
<dbReference type="PROSITE" id="PS50118">
    <property type="entry name" value="HMG_BOX_2"/>
    <property type="match status" value="1"/>
</dbReference>
<dbReference type="InterPro" id="IPR036910">
    <property type="entry name" value="HMG_box_dom_sf"/>
</dbReference>
<feature type="domain" description="HMG box" evidence="2">
    <location>
        <begin position="75"/>
        <end position="146"/>
    </location>
</feature>
<comment type="caution">
    <text evidence="3">The sequence shown here is derived from an EMBL/GenBank/DDBJ whole genome shotgun (WGS) entry which is preliminary data.</text>
</comment>
<dbReference type="InterPro" id="IPR009071">
    <property type="entry name" value="HMG_box_dom"/>
</dbReference>
<dbReference type="SUPFAM" id="SSF47095">
    <property type="entry name" value="HMG-box"/>
    <property type="match status" value="1"/>
</dbReference>
<name>A0A397W526_9GLOM</name>
<sequence length="254" mass="29180">MFCSTCACSCQGHINNIHNLYTSPIYSRTFNSYALDDIINNTITKGELNQIKSKIFLPIYDLILPSNKLKHYTTPPRSQNGFIIFRRDLHARMIYERGFSMSSQLKSTSKLASILWQELTFDDKEIYLKIADIAKKVHSCIWPNYRYKPYKKDQILLSTFQSVGISSKCQYCTKSSIFQLANVNMIHYPISKSVEVNATPHSPSKFISPTNFSLSSSLKKQPIIFPPLETRQNATSLHDKYAIEKLNNCCFSFL</sequence>
<keyword evidence="4" id="KW-1185">Reference proteome</keyword>
<dbReference type="AlphaFoldDB" id="A0A397W526"/>
<evidence type="ECO:0000259" key="2">
    <source>
        <dbReference type="PROSITE" id="PS50118"/>
    </source>
</evidence>
<protein>
    <recommendedName>
        <fullName evidence="2">HMG box domain-containing protein</fullName>
    </recommendedName>
</protein>
<keyword evidence="1" id="KW-0238">DNA-binding</keyword>
<organism evidence="3 4">
    <name type="scientific">Gigaspora rosea</name>
    <dbReference type="NCBI Taxonomy" id="44941"/>
    <lineage>
        <taxon>Eukaryota</taxon>
        <taxon>Fungi</taxon>
        <taxon>Fungi incertae sedis</taxon>
        <taxon>Mucoromycota</taxon>
        <taxon>Glomeromycotina</taxon>
        <taxon>Glomeromycetes</taxon>
        <taxon>Diversisporales</taxon>
        <taxon>Gigasporaceae</taxon>
        <taxon>Gigaspora</taxon>
    </lineage>
</organism>
<gene>
    <name evidence="3" type="ORF">C2G38_2064708</name>
</gene>
<proteinExistence type="predicted"/>
<dbReference type="OrthoDB" id="2333538at2759"/>
<reference evidence="3 4" key="1">
    <citation type="submission" date="2018-06" db="EMBL/GenBank/DDBJ databases">
        <title>Comparative genomics reveals the genomic features of Rhizophagus irregularis, R. cerebriforme, R. diaphanum and Gigaspora rosea, and their symbiotic lifestyle signature.</title>
        <authorList>
            <person name="Morin E."/>
            <person name="San Clemente H."/>
            <person name="Chen E.C.H."/>
            <person name="De La Providencia I."/>
            <person name="Hainaut M."/>
            <person name="Kuo A."/>
            <person name="Kohler A."/>
            <person name="Murat C."/>
            <person name="Tang N."/>
            <person name="Roy S."/>
            <person name="Loubradou J."/>
            <person name="Henrissat B."/>
            <person name="Grigoriev I.V."/>
            <person name="Corradi N."/>
            <person name="Roux C."/>
            <person name="Martin F.M."/>
        </authorList>
    </citation>
    <scope>NUCLEOTIDE SEQUENCE [LARGE SCALE GENOMIC DNA]</scope>
    <source>
        <strain evidence="3 4">DAOM 194757</strain>
    </source>
</reference>